<proteinExistence type="inferred from homology"/>
<dbReference type="InterPro" id="IPR035706">
    <property type="entry name" value="AAA_9"/>
</dbReference>
<comment type="subcellular location">
    <subcellularLocation>
        <location evidence="2">Cell membrane</location>
        <topology evidence="2">Peripheral membrane protein</topology>
    </subcellularLocation>
    <subcellularLocation>
        <location evidence="1">Cell projection</location>
        <location evidence="1">Cilium</location>
    </subcellularLocation>
    <subcellularLocation>
        <location evidence="3">Cytoplasm</location>
        <location evidence="3">Cytoskeleton</location>
    </subcellularLocation>
</comment>
<keyword evidence="10" id="KW-0970">Cilium biogenesis/degradation</keyword>
<dbReference type="Pfam" id="PF12780">
    <property type="entry name" value="AAA_8"/>
    <property type="match status" value="1"/>
</dbReference>
<dbReference type="SMART" id="SM00382">
    <property type="entry name" value="AAA"/>
    <property type="match status" value="3"/>
</dbReference>
<dbReference type="InterPro" id="IPR013602">
    <property type="entry name" value="Dynein_heavy_linker"/>
</dbReference>
<evidence type="ECO:0000256" key="2">
    <source>
        <dbReference type="ARBA" id="ARBA00004202"/>
    </source>
</evidence>
<dbReference type="Proteomes" id="UP000290189">
    <property type="component" value="Unassembled WGS sequence"/>
</dbReference>
<dbReference type="InterPro" id="IPR041658">
    <property type="entry name" value="AAA_lid_11"/>
</dbReference>
<evidence type="ECO:0000256" key="7">
    <source>
        <dbReference type="ARBA" id="ARBA00022490"/>
    </source>
</evidence>
<dbReference type="Pfam" id="PF12777">
    <property type="entry name" value="MT"/>
    <property type="match status" value="1"/>
</dbReference>
<dbReference type="GO" id="GO:0008569">
    <property type="term" value="F:minus-end-directed microtubule motor activity"/>
    <property type="evidence" value="ECO:0007669"/>
    <property type="project" value="InterPro"/>
</dbReference>
<evidence type="ECO:0000256" key="16">
    <source>
        <dbReference type="ARBA" id="ARBA00023175"/>
    </source>
</evidence>
<dbReference type="Gene3D" id="3.40.50.300">
    <property type="entry name" value="P-loop containing nucleotide triphosphate hydrolases"/>
    <property type="match status" value="5"/>
</dbReference>
<keyword evidence="8" id="KW-0493">Microtubule</keyword>
<dbReference type="GO" id="GO:0051959">
    <property type="term" value="F:dynein light intermediate chain binding"/>
    <property type="evidence" value="ECO:0007669"/>
    <property type="project" value="InterPro"/>
</dbReference>
<dbReference type="Pfam" id="PF12774">
    <property type="entry name" value="AAA_6"/>
    <property type="match status" value="1"/>
</dbReference>
<evidence type="ECO:0000256" key="14">
    <source>
        <dbReference type="ARBA" id="ARBA00023069"/>
    </source>
</evidence>
<evidence type="ECO:0000256" key="20">
    <source>
        <dbReference type="SAM" id="Coils"/>
    </source>
</evidence>
<dbReference type="FunFam" id="3.20.180.20:FF:000002">
    <property type="entry name" value="Cytoplasmic dynein heavy chain 1"/>
    <property type="match status" value="1"/>
</dbReference>
<evidence type="ECO:0000256" key="15">
    <source>
        <dbReference type="ARBA" id="ARBA00023136"/>
    </source>
</evidence>
<dbReference type="Gene3D" id="1.20.920.20">
    <property type="match status" value="1"/>
</dbReference>
<dbReference type="PANTHER" id="PTHR45703">
    <property type="entry name" value="DYNEIN HEAVY CHAIN"/>
    <property type="match status" value="1"/>
</dbReference>
<dbReference type="Pfam" id="PF22597">
    <property type="entry name" value="DYN_lid"/>
    <property type="match status" value="1"/>
</dbReference>
<dbReference type="Pfam" id="PF03028">
    <property type="entry name" value="Dynein_heavy"/>
    <property type="match status" value="1"/>
</dbReference>
<keyword evidence="16" id="KW-0505">Motor protein</keyword>
<dbReference type="InterPro" id="IPR026983">
    <property type="entry name" value="DHC"/>
</dbReference>
<dbReference type="Pfam" id="PF18198">
    <property type="entry name" value="AAA_lid_11"/>
    <property type="match status" value="1"/>
</dbReference>
<dbReference type="PANTHER" id="PTHR45703:SF22">
    <property type="entry name" value="DYNEIN CYTOPLASMIC 2 HEAVY CHAIN 1"/>
    <property type="match status" value="1"/>
</dbReference>
<keyword evidence="17" id="KW-0206">Cytoskeleton</keyword>
<dbReference type="Gene3D" id="1.20.58.1120">
    <property type="match status" value="1"/>
</dbReference>
<evidence type="ECO:0000256" key="8">
    <source>
        <dbReference type="ARBA" id="ARBA00022701"/>
    </source>
</evidence>
<evidence type="ECO:0000256" key="6">
    <source>
        <dbReference type="ARBA" id="ARBA00022475"/>
    </source>
</evidence>
<dbReference type="FunFam" id="1.10.8.720:FF:000003">
    <property type="entry name" value="Cytoplasmic dynein heavy chain 2"/>
    <property type="match status" value="1"/>
</dbReference>
<dbReference type="SUPFAM" id="SSF52540">
    <property type="entry name" value="P-loop containing nucleoside triphosphate hydrolases"/>
    <property type="match status" value="4"/>
</dbReference>
<geneLocation type="mitochondrion" evidence="22"/>
<gene>
    <name evidence="22" type="ORF">PLBR_LOCUS3376</name>
</gene>
<keyword evidence="11" id="KW-0067">ATP-binding</keyword>
<feature type="domain" description="AAA+ ATPase" evidence="21">
    <location>
        <begin position="1947"/>
        <end position="2101"/>
    </location>
</feature>
<evidence type="ECO:0000256" key="9">
    <source>
        <dbReference type="ARBA" id="ARBA00022741"/>
    </source>
</evidence>
<comment type="similarity">
    <text evidence="4">Belongs to the dynein heavy chain family.</text>
</comment>
<dbReference type="Gene3D" id="1.20.920.30">
    <property type="match status" value="1"/>
</dbReference>
<feature type="coiled-coil region" evidence="20">
    <location>
        <begin position="1045"/>
        <end position="1072"/>
    </location>
</feature>
<protein>
    <recommendedName>
        <fullName evidence="19">Cytoplasmic dynein 2 heavy chain 1</fullName>
    </recommendedName>
</protein>
<evidence type="ECO:0000256" key="10">
    <source>
        <dbReference type="ARBA" id="ARBA00022794"/>
    </source>
</evidence>
<dbReference type="InterPro" id="IPR035699">
    <property type="entry name" value="AAA_6"/>
</dbReference>
<keyword evidence="14" id="KW-0969">Cilium</keyword>
<dbReference type="InterPro" id="IPR043160">
    <property type="entry name" value="Dynein_C_barrel"/>
</dbReference>
<dbReference type="Pfam" id="PF12781">
    <property type="entry name" value="AAA_9"/>
    <property type="match status" value="1"/>
</dbReference>
<dbReference type="GO" id="GO:0005874">
    <property type="term" value="C:microtubule"/>
    <property type="evidence" value="ECO:0007669"/>
    <property type="project" value="UniProtKB-KW"/>
</dbReference>
<evidence type="ECO:0000256" key="4">
    <source>
        <dbReference type="ARBA" id="ARBA00008887"/>
    </source>
</evidence>
<evidence type="ECO:0000256" key="12">
    <source>
        <dbReference type="ARBA" id="ARBA00023017"/>
    </source>
</evidence>
<organism evidence="22 23">
    <name type="scientific">Plasmodiophora brassicae</name>
    <name type="common">Clubroot disease agent</name>
    <dbReference type="NCBI Taxonomy" id="37360"/>
    <lineage>
        <taxon>Eukaryota</taxon>
        <taxon>Sar</taxon>
        <taxon>Rhizaria</taxon>
        <taxon>Endomyxa</taxon>
        <taxon>Phytomyxea</taxon>
        <taxon>Plasmodiophorida</taxon>
        <taxon>Plasmodiophoridae</taxon>
        <taxon>Plasmodiophora</taxon>
    </lineage>
</organism>
<dbReference type="InterPro" id="IPR054354">
    <property type="entry name" value="DYNC2H1-like_lid"/>
</dbReference>
<dbReference type="InterPro" id="IPR013594">
    <property type="entry name" value="Dynein_heavy_tail"/>
</dbReference>
<keyword evidence="15" id="KW-0472">Membrane</keyword>
<dbReference type="GO" id="GO:0007018">
    <property type="term" value="P:microtubule-based movement"/>
    <property type="evidence" value="ECO:0007669"/>
    <property type="project" value="InterPro"/>
</dbReference>
<feature type="domain" description="AAA+ ATPase" evidence="21">
    <location>
        <begin position="2246"/>
        <end position="2394"/>
    </location>
</feature>
<dbReference type="GO" id="GO:0045505">
    <property type="term" value="F:dynein intermediate chain binding"/>
    <property type="evidence" value="ECO:0007669"/>
    <property type="project" value="InterPro"/>
</dbReference>
<dbReference type="GO" id="GO:0005886">
    <property type="term" value="C:plasma membrane"/>
    <property type="evidence" value="ECO:0007669"/>
    <property type="project" value="UniProtKB-SubCell"/>
</dbReference>
<dbReference type="InterPro" id="IPR027417">
    <property type="entry name" value="P-loop_NTPase"/>
</dbReference>
<dbReference type="EMBL" id="OVEO01000005">
    <property type="protein sequence ID" value="SPQ96161.1"/>
    <property type="molecule type" value="Genomic_DNA"/>
</dbReference>
<evidence type="ECO:0000256" key="11">
    <source>
        <dbReference type="ARBA" id="ARBA00022840"/>
    </source>
</evidence>
<dbReference type="InterPro" id="IPR041228">
    <property type="entry name" value="Dynein_C"/>
</dbReference>
<evidence type="ECO:0000256" key="5">
    <source>
        <dbReference type="ARBA" id="ARBA00022473"/>
    </source>
</evidence>
<keyword evidence="13 20" id="KW-0175">Coiled coil</keyword>
<keyword evidence="18" id="KW-0966">Cell projection</keyword>
<dbReference type="Pfam" id="PF08393">
    <property type="entry name" value="DHC_N2"/>
    <property type="match status" value="1"/>
</dbReference>
<keyword evidence="9" id="KW-0547">Nucleotide-binding</keyword>
<dbReference type="InterPro" id="IPR042219">
    <property type="entry name" value="AAA_lid_11_sf"/>
</dbReference>
<accession>A0A3P3Y7M2</accession>
<dbReference type="InterPro" id="IPR024743">
    <property type="entry name" value="Dynein_HC_stalk"/>
</dbReference>
<dbReference type="FunFam" id="1.20.920.20:FF:000002">
    <property type="entry name" value="Cytoplasmic dynein 1 heavy chain"/>
    <property type="match status" value="1"/>
</dbReference>
<dbReference type="GO" id="GO:0005524">
    <property type="term" value="F:ATP binding"/>
    <property type="evidence" value="ECO:0007669"/>
    <property type="project" value="UniProtKB-KW"/>
</dbReference>
<evidence type="ECO:0000256" key="1">
    <source>
        <dbReference type="ARBA" id="ARBA00004138"/>
    </source>
</evidence>
<dbReference type="Gene3D" id="3.10.490.20">
    <property type="match status" value="1"/>
</dbReference>
<dbReference type="InterPro" id="IPR003593">
    <property type="entry name" value="AAA+_ATPase"/>
</dbReference>
<dbReference type="Pfam" id="PF21264">
    <property type="entry name" value="DYNC2H1_AAA_dom"/>
    <property type="match status" value="1"/>
</dbReference>
<keyword evidence="22" id="KW-0496">Mitochondrion</keyword>
<keyword evidence="12" id="KW-0243">Dynein</keyword>
<dbReference type="Gene3D" id="1.10.8.720">
    <property type="entry name" value="Region D6 of dynein motor"/>
    <property type="match status" value="1"/>
</dbReference>
<dbReference type="GO" id="GO:0005929">
    <property type="term" value="C:cilium"/>
    <property type="evidence" value="ECO:0007669"/>
    <property type="project" value="UniProtKB-SubCell"/>
</dbReference>
<dbReference type="FunFam" id="3.40.50.300:FF:000071">
    <property type="entry name" value="Cytoplasmic dynein heavy chain 1"/>
    <property type="match status" value="1"/>
</dbReference>
<dbReference type="Gene3D" id="1.20.140.100">
    <property type="entry name" value="Dynein heavy chain, N-terminal domain 2"/>
    <property type="match status" value="1"/>
</dbReference>
<dbReference type="Pfam" id="PF08385">
    <property type="entry name" value="DHC_N1"/>
    <property type="match status" value="1"/>
</dbReference>
<dbReference type="Pfam" id="PF12775">
    <property type="entry name" value="AAA_7"/>
    <property type="match status" value="1"/>
</dbReference>
<keyword evidence="6" id="KW-1003">Cell membrane</keyword>
<dbReference type="FunFam" id="3.40.50.300:FF:000598">
    <property type="entry name" value="Dynein cytoplasmic 2 heavy chain 1"/>
    <property type="match status" value="1"/>
</dbReference>
<sequence>MGEPDPRHAFIVQSACDALGLPRNAADADVSGDIRRFLDDYNSGALHLAASPNGKLTRWAPGTPGDDNALAVHFVKRRPGLDVPASDVHRHILSTTLSGGEGLLLALQNVYSGDAAIEETPFIALQRSLLRGVAASSKARRSSADDDAVGDARTLTDECAFWASRRGDARASAILAHLEPLAERMDGQWASEDDATAVLEDAQFALGEAWHDGLPQAHAVNLLACVSRRVAGYVQAEVGKVDLWRAPWQRVRQALLSATRVAELWLQIGRDLVARDWAGDGRWTGPPPADDNDNDSLMLRILRRLRHIRESRALHDELRRLVPPGDAPHRAALDDMLAALEASGVALHWSAFAEPTWAGALAAFDRAAAPLEKVAAGLFRARIAALSSKPALLLAEFEQFPELLSRATAADDLASEREALLARMTGQVRALRVTFEARSGADPTTTTVGRNLGEAVARIVWASQIRGRAQQTTAVVSRVLLGVSGLGQLQALADDLAHDAGAFAAGEFDAWLRDTQAALNDGRSALALQTRGSLIDLDVEGDGDMRVHYSERLVALLRDVRSLSELGYRIPADVQLAAETGDRFYRYAVQLQQVANFYNTMAAQILPSQKPMLLAEAHAFEAAVQSRAGATWDSPDQLEAYVGALMQAADALTSKNRRLRAAHGAVAAQVVALFATDLARWPDLVTRIQGLIDAQERTSAPPSMVMWRRHWDHQLFKALSVAYTAALANVPQPELKADLVWQQRALQLRPGIEDLRLAYVRHVRRVVAAPTTFRGADPANPDALRLYASLAATAAPAIVAVFAQGESTWAQLRALVDAYQDWVAPGALDVQDQVDAILPAHAPVARFAANLDDVDERRREASRIPEVVRVGPVTVAMASLRSAVDDIVRRVADAVGSALRRSITTALGDLERFADDVDALLTVRPQSSGEVASARASWAALVGRRAALDGAFGDIDARNALFRGVDERVHVSPARQRWDAAVIGLDAFGDLLADSATVCRDALATRARTMKGDLDKLASRWMALRPTPESLAASVDDDDAGAAERERVRAQLGEWRAEVSTWERQAADLQAEFAAFDLAAPDLGDALARVAGDLGAVERAWAVLDEFGSALARMTSEAWVEFRAHALDLAEFAAAWKARARALGAEHAALARAIRDRIVPVDNVAGAVRYLTGELFEKEHWAALFHRLAFPKGVTLATLRLSHFLAAHVVVVEQTPALKELAGRAQGEVALREAFEEMRAWADQTEFELTGGADQGGGGVALIRGWKDVMTQAGDQQAMLASLRDSPYFAPFADLAAQIERRLTTLDGALHRLNGIQRRWVYLAPIFGRGALPNEQGRFARVDDDFRALMASIARNRNVMALTAMAGLDDRLASMADQLDRCQRALAEFLEAKRSLFPRFYFIGDDALLEILGQADNPAVIQSHLKKLFQGIDSVRFDGPAIVAMVSGDGEVVNLRAKVALSADVDEWLSRLADEMRKTLAGLLVDCVATTTTTAAVPPTMAWIDRFPSQILSLADQIRFTADVEQAIRASKGGSTSFASLRSARMARLADLTRAPAANAVQDLKVKALVIEMVHHVEVLEVLEREQVRDTNAWPWQKQLRFYLDEQTRQCVARMCSARFDYTYEYQGNAPRLVHTPLTDKCYLVLTQGMFLGYGGNPYGPAGTGKTESVKALGQALGRQVLVFNCDEGIDFQGMGRIFTGLVKSGAWGCFDEFNRLKEDQLSAVSQQIQVIQAALKGRQSHVDLLGAQINVDPNAGIFVTMNPAGKEYGGRSRLPDNLKALFRSVAMTAPDNVLIAEVVLYSEGFTHARMLGAKLVSVYDLARQLLSPQRHYDWGLRALKAVLRLAGQLFSRERHAQATAGSTRSEDVEKRLVVQALRASTLSKLAAADAGRFRALIGDLFPGTAVGDVDNADLARAIEAAAQARHLEVVPAQVRKALQLYDALSQRMGVVVVGPSGCGKSTLLAMLGDALGILGRPVRRIVLNPKSMERTALLGHMDVDTREWTDGVLTRAARQVVADPGTTFWIVCDGDVDPEWIESLNSVLDDNHLLTMPNGERLQFGSNVNFVFETADLEFASPATVSRMGMILVGDDDLDVRAIVASWLKRLPDDSVRRVAADSIDDLFYRAITQAPHAAVPCSTAGVVQAALSHVGDARSRVAFAVGLARGLGANMSTTDRRRLASEVFGWSGDRALHDAGGDPLHVTTDAGSSIRRFERIDGEVTLGAPVLTAELQANLATLTPWIRQGQPFVVVGPEGCGKSLLVRAALQQAGFAHATLHCSAQTRAVHVVQRLRDVCTTVQGASGRVLRPARGDRLVVFLKDINLARPDKYGTIELIALLTQIVTHGGFYDRVDNELEFVRVEGVIIGASLSQSAGRHALSLRFTSVVRILVVDYPSKADLEAICTSYLAPIVRAAASADSGRWGRPDAAHALAVTMTDFYATVRATFPADTNRHYVFTPRDLTGWAKALLRYDLSREHLLEVFANEACRTFRDRLVDRNAQERFDTMLAASLGERWGFKIDDPPLSCFSSLLSGTPSSDGGSGPSDIGPVLQRVTMTDLQALVSDGLRSYEREYRPLDIVMFPEMLMALANTDRVLSAPGGSILCVGPSGVGRRSILQLLCHMRSLHLFTPPVSRSYTARQFDGDLKDLMRRAGVDGEHVVLLLQEHQLVHAHMLESVNSLLSSGQIPGLYTGAEFDAVLQSGGLRELAAAQATPVPVADLFAQRVLRNLHIALLMDPQHPEFVSRLTSNPALLHRCTILWRATWTNAAIRALLQARLRHVLLETRPGQRGDDDDADGLVDANHPVVQRLIAMHDWAGTRSAPQKLIALVDTYTQVLASERGRLQGKRRFLALGLDKLREAESLVATLSGEAVQKQRALQAKQVEADAALQSISESMSAASERRLEVQALQSTLGDKEERLRARKVEVEKELSEIAPVLDASREAVGSIRKEALAEMRALRMPPEAVHDVLSGVLMFMGNDDVSWNSMKRLLASATFKEEIVNFDARRASRETREKVKALLAKKESSFDHKTIYRVNVAAAPLAAWVQANVRYADVLERIAPLEADLNAANAALASSRSRLQACVEELQKLDSSVQTLKGAFARTTSEAEALRLGLQSAQEILNRAQSLLGQLGDEKARWTRDHGRLDALLNDLPSQVVTAAAFIAYLGGRPEDDRRLALESWKSERGAEPFSLPRFLSTASETISWKEQGLSGDALSVENAIVIVRSRQTPFVIDPARQAERWLESRLHAEHRPVEVLVNNDPRFSSVLELSVRFGKSLVIKDVDGIEPALYPLLRRDLVRQGPRWVVPVGDKLVDFSDDFALYLVTRRTDIQLTPTDEANVNVVNFTVTFSGLQSQLLSTTLAQEEPELEKKKTDLLRQEDCLHVQLADLERKLLEELATSEGNILENKTLAESLQASKARSTEIQTGLENARQIQASLDSQRMAYQPIADTGARLFFLVDVLYHTNPMYRFSLNSFIAEFLANITDQAKALSASDKAERIARFSRGLIGRVYRVIAQSLFKDDRLTFAMHLARGLRPDLIDDQSWSFLIGVTAGPTRPGTSRPPTWLPADRHAAYASLAQAFPDMITSLSGVDVGAWQSWVASPRCENDLPPALSKALNPAQRLLVLAAVRPDRLHSAMVSFACNALGLPTASPSTATLNELLRSPSPVLFVTSPGADPTRDIEELAESSGVPLVQIAMGQGQTDAALKAISTASSNGSWVCLKNLHLVSTWLPTLEKALGALSKCHERYRLWLTSESHACWPAMLLQRATKVTVEAPPGVKRNLLSTYSMWNDDFVGKGNDTTRARLLFCLAWFHALVQERRIYIPQGWTKFYEFSLADLRAGADIIDGICSGRSAPSPVPWPTIYGLMQDAVYGGRIDNAFDCRVLRAYIENIFRDDVDLGPSVRIPSSAAHGDFLRVIRSLPDTDSPLVFGLPENVEGSVQRQRSAAVLGQLKTLHHALVSAAHADRYDRDAWRALLSPVMTLWRSSPRNGPTYGADTPPGDDASPLVNFLNLEKCRVTNLAGVIDSSLGALYDLVWSGTGIRTSQIEADARALMKGSVPSSWSSIWASGPENASAFVSEVISRQPALASWADRLSSNSLLSAPLRLAHLFHPAAFLNAFRQETARQLQLSIDSLRIVCALDRTRLPRAASPVMQVEGLLLQGAAFTNGQLSSLSAQSPLLQALPLCYIAFVDAAQPDPYNDAVQLPLYESTTRDKVVSELKLPCSGDARQWILAGAAIFLTDTSV</sequence>
<evidence type="ECO:0000313" key="23">
    <source>
        <dbReference type="Proteomes" id="UP000290189"/>
    </source>
</evidence>
<dbReference type="InterPro" id="IPR024317">
    <property type="entry name" value="Dynein_heavy_chain_D4_dom"/>
</dbReference>
<evidence type="ECO:0000259" key="21">
    <source>
        <dbReference type="SMART" id="SM00382"/>
    </source>
</evidence>
<dbReference type="InterPro" id="IPR043157">
    <property type="entry name" value="Dynein_AAA1S"/>
</dbReference>
<dbReference type="GO" id="GO:0030030">
    <property type="term" value="P:cell projection organization"/>
    <property type="evidence" value="ECO:0007669"/>
    <property type="project" value="UniProtKB-KW"/>
</dbReference>
<evidence type="ECO:0000256" key="18">
    <source>
        <dbReference type="ARBA" id="ARBA00023273"/>
    </source>
</evidence>
<dbReference type="GO" id="GO:0030286">
    <property type="term" value="C:dynein complex"/>
    <property type="evidence" value="ECO:0007669"/>
    <property type="project" value="UniProtKB-KW"/>
</dbReference>
<name>A0A3P3Y7M2_PLABS</name>
<reference evidence="22 23" key="1">
    <citation type="submission" date="2018-03" db="EMBL/GenBank/DDBJ databases">
        <authorList>
            <person name="Fogelqvist J."/>
        </authorList>
    </citation>
    <scope>NUCLEOTIDE SEQUENCE [LARGE SCALE GENOMIC DNA]</scope>
</reference>
<evidence type="ECO:0000256" key="3">
    <source>
        <dbReference type="ARBA" id="ARBA00004245"/>
    </source>
</evidence>
<dbReference type="InterPro" id="IPR049400">
    <property type="entry name" value="DYNC2H1_AAA_dom"/>
</dbReference>
<dbReference type="Gene3D" id="1.10.8.1220">
    <property type="match status" value="1"/>
</dbReference>
<dbReference type="Gene3D" id="1.20.1270.280">
    <property type="match status" value="1"/>
</dbReference>
<feature type="domain" description="AAA+ ATPase" evidence="21">
    <location>
        <begin position="1655"/>
        <end position="1792"/>
    </location>
</feature>
<dbReference type="InterPro" id="IPR042222">
    <property type="entry name" value="Dynein_2_N"/>
</dbReference>
<dbReference type="InterPro" id="IPR004273">
    <property type="entry name" value="Dynein_heavy_D6_P-loop"/>
</dbReference>
<evidence type="ECO:0000313" key="22">
    <source>
        <dbReference type="EMBL" id="SPQ96161.1"/>
    </source>
</evidence>
<dbReference type="InterPro" id="IPR042228">
    <property type="entry name" value="Dynein_linker_3"/>
</dbReference>
<dbReference type="Gene3D" id="1.10.8.710">
    <property type="match status" value="1"/>
</dbReference>
<evidence type="ECO:0000256" key="17">
    <source>
        <dbReference type="ARBA" id="ARBA00023212"/>
    </source>
</evidence>
<keyword evidence="7" id="KW-0963">Cytoplasm</keyword>
<keyword evidence="5" id="KW-0217">Developmental protein</keyword>
<evidence type="ECO:0000256" key="19">
    <source>
        <dbReference type="ARBA" id="ARBA00023902"/>
    </source>
</evidence>
<evidence type="ECO:0000256" key="13">
    <source>
        <dbReference type="ARBA" id="ARBA00023054"/>
    </source>
</evidence>
<dbReference type="Pfam" id="PF18199">
    <property type="entry name" value="Dynein_C"/>
    <property type="match status" value="1"/>
</dbReference>
<dbReference type="Gene3D" id="6.10.140.1060">
    <property type="match status" value="1"/>
</dbReference>
<dbReference type="Gene3D" id="3.20.180.20">
    <property type="entry name" value="Dynein heavy chain, N-terminal domain 2"/>
    <property type="match status" value="1"/>
</dbReference>